<dbReference type="Proteomes" id="UP001238540">
    <property type="component" value="Unassembled WGS sequence"/>
</dbReference>
<evidence type="ECO:0000256" key="1">
    <source>
        <dbReference type="ARBA" id="ARBA00012374"/>
    </source>
</evidence>
<keyword evidence="4" id="KW-0472">Membrane</keyword>
<feature type="transmembrane region" description="Helical" evidence="4">
    <location>
        <begin position="159"/>
        <end position="181"/>
    </location>
</feature>
<dbReference type="InterPro" id="IPR036938">
    <property type="entry name" value="PAP2/HPO_sf"/>
</dbReference>
<feature type="transmembrane region" description="Helical" evidence="4">
    <location>
        <begin position="188"/>
        <end position="206"/>
    </location>
</feature>
<gene>
    <name evidence="6" type="ORF">QWZ16_21390</name>
</gene>
<protein>
    <recommendedName>
        <fullName evidence="1">undecaprenyl-diphosphate phosphatase</fullName>
        <ecNumber evidence="1">3.6.1.27</ecNumber>
    </recommendedName>
    <alternativeName>
        <fullName evidence="2">Undecaprenyl pyrophosphate phosphatase</fullName>
    </alternativeName>
</protein>
<evidence type="ECO:0000313" key="7">
    <source>
        <dbReference type="Proteomes" id="UP001238540"/>
    </source>
</evidence>
<evidence type="ECO:0000259" key="5">
    <source>
        <dbReference type="SMART" id="SM00014"/>
    </source>
</evidence>
<proteinExistence type="predicted"/>
<sequence>MKHYFIEKQYGLGLLGGFFVIIGPLSWQISHLDFLGPVSDIFGATLTLLTYSAGPEGFVITLLILIALTRKLMPNVPNWLSKLVQLGLILVIGFVCKTELKQVTQSPRPYTYLLSHQLLLPNPTHFYKLDSAQQAHVIDEISGRVSPWRTRHWYKETDYSFPSGHTLFAAICLGFFGQLFIRSRCYGLATTLSVWAVGVAYSRLWLGMHRPIDLLGSILFVTLIYLLIPDLQKVREKLFTRGSNAVT</sequence>
<dbReference type="SMART" id="SM00014">
    <property type="entry name" value="acidPPc"/>
    <property type="match status" value="1"/>
</dbReference>
<evidence type="ECO:0000256" key="3">
    <source>
        <dbReference type="ARBA" id="ARBA00047594"/>
    </source>
</evidence>
<dbReference type="PANTHER" id="PTHR14969:SF54">
    <property type="entry name" value="PHOSPHATIDYLGLYCEROPHOSPHATASE B"/>
    <property type="match status" value="1"/>
</dbReference>
<reference evidence="7" key="1">
    <citation type="journal article" date="2019" name="Int. J. Syst. Evol. Microbiol.">
        <title>The Global Catalogue of Microorganisms (GCM) 10K type strain sequencing project: providing services to taxonomists for standard genome sequencing and annotation.</title>
        <authorList>
            <consortium name="The Broad Institute Genomics Platform"/>
            <consortium name="The Broad Institute Genome Sequencing Center for Infectious Disease"/>
            <person name="Wu L."/>
            <person name="Ma J."/>
        </authorList>
    </citation>
    <scope>NUCLEOTIDE SEQUENCE [LARGE SCALE GENOMIC DNA]</scope>
    <source>
        <strain evidence="7">CECT 7398</strain>
    </source>
</reference>
<dbReference type="EC" id="3.6.1.27" evidence="1"/>
<name>A0ABT8BYA5_9VIBR</name>
<comment type="caution">
    <text evidence="6">The sequence shown here is derived from an EMBL/GenBank/DDBJ whole genome shotgun (WGS) entry which is preliminary data.</text>
</comment>
<evidence type="ECO:0000256" key="4">
    <source>
        <dbReference type="SAM" id="Phobius"/>
    </source>
</evidence>
<keyword evidence="4" id="KW-1133">Transmembrane helix</keyword>
<dbReference type="RefSeq" id="WP_076588229.1">
    <property type="nucleotide sequence ID" value="NZ_JABEYA020000003.1"/>
</dbReference>
<dbReference type="InterPro" id="IPR000326">
    <property type="entry name" value="PAP2/HPO"/>
</dbReference>
<dbReference type="Gene3D" id="1.20.144.10">
    <property type="entry name" value="Phosphatidic acid phosphatase type 2/haloperoxidase"/>
    <property type="match status" value="1"/>
</dbReference>
<feature type="transmembrane region" description="Helical" evidence="4">
    <location>
        <begin position="212"/>
        <end position="228"/>
    </location>
</feature>
<feature type="domain" description="Phosphatidic acid phosphatase type 2/haloperoxidase" evidence="5">
    <location>
        <begin position="81"/>
        <end position="229"/>
    </location>
</feature>
<feature type="transmembrane region" description="Helical" evidence="4">
    <location>
        <begin position="41"/>
        <end position="68"/>
    </location>
</feature>
<evidence type="ECO:0000256" key="2">
    <source>
        <dbReference type="ARBA" id="ARBA00032707"/>
    </source>
</evidence>
<feature type="transmembrane region" description="Helical" evidence="4">
    <location>
        <begin position="12"/>
        <end position="29"/>
    </location>
</feature>
<dbReference type="PANTHER" id="PTHR14969">
    <property type="entry name" value="SPHINGOSINE-1-PHOSPHATE PHOSPHOHYDROLASE"/>
    <property type="match status" value="1"/>
</dbReference>
<evidence type="ECO:0000313" key="6">
    <source>
        <dbReference type="EMBL" id="MDN3612152.1"/>
    </source>
</evidence>
<accession>A0ABT8BYA5</accession>
<organism evidence="6 7">
    <name type="scientific">Vibrio ostreicida</name>
    <dbReference type="NCBI Taxonomy" id="526588"/>
    <lineage>
        <taxon>Bacteria</taxon>
        <taxon>Pseudomonadati</taxon>
        <taxon>Pseudomonadota</taxon>
        <taxon>Gammaproteobacteria</taxon>
        <taxon>Vibrionales</taxon>
        <taxon>Vibrionaceae</taxon>
        <taxon>Vibrio</taxon>
    </lineage>
</organism>
<dbReference type="CDD" id="cd01610">
    <property type="entry name" value="PAP2_like"/>
    <property type="match status" value="1"/>
</dbReference>
<dbReference type="SUPFAM" id="SSF48317">
    <property type="entry name" value="Acid phosphatase/Vanadium-dependent haloperoxidase"/>
    <property type="match status" value="1"/>
</dbReference>
<dbReference type="EMBL" id="JAUFQC010000027">
    <property type="protein sequence ID" value="MDN3612152.1"/>
    <property type="molecule type" value="Genomic_DNA"/>
</dbReference>
<comment type="catalytic activity">
    <reaction evidence="3">
        <text>di-trans,octa-cis-undecaprenyl diphosphate + H2O = di-trans,octa-cis-undecaprenyl phosphate + phosphate + H(+)</text>
        <dbReference type="Rhea" id="RHEA:28094"/>
        <dbReference type="ChEBI" id="CHEBI:15377"/>
        <dbReference type="ChEBI" id="CHEBI:15378"/>
        <dbReference type="ChEBI" id="CHEBI:43474"/>
        <dbReference type="ChEBI" id="CHEBI:58405"/>
        <dbReference type="ChEBI" id="CHEBI:60392"/>
        <dbReference type="EC" id="3.6.1.27"/>
    </reaction>
</comment>
<keyword evidence="4" id="KW-0812">Transmembrane</keyword>
<keyword evidence="7" id="KW-1185">Reference proteome</keyword>
<dbReference type="Pfam" id="PF01569">
    <property type="entry name" value="PAP2"/>
    <property type="match status" value="1"/>
</dbReference>